<gene>
    <name evidence="2" type="ORF">IPV69_24550</name>
</gene>
<sequence length="222" mass="23768">MPRPLYKNILCLALVSASAGLLLGDAKPPAGPYSTDLQKFQPGPPPEELFILNGGFKIVEDGTNKVLELPGAPLDSFGVLFGAENLMTVEVGAKIHASNAGRMFPEFGIGANDSGGWKVWVLPGQDALILRKKETEEVARVPYKWTSGSWTSLKLRVTSGGEGKWTIEGKAWPADQKEPEAWTIKATDTVAPPAGRASIWGHPYAGTPIRFDDLSSTPVASK</sequence>
<name>A0A7M2WVC5_9BACT</name>
<evidence type="ECO:0000313" key="3">
    <source>
        <dbReference type="Proteomes" id="UP000593765"/>
    </source>
</evidence>
<dbReference type="AlphaFoldDB" id="A0A7M2WVC5"/>
<reference evidence="2 3" key="1">
    <citation type="submission" date="2020-10" db="EMBL/GenBank/DDBJ databases">
        <title>Wide distribution of Phycisphaera-like planctomycetes from WD2101 soil group in peatlands and genome analysis of the first cultivated representative.</title>
        <authorList>
            <person name="Dedysh S.N."/>
            <person name="Beletsky A.V."/>
            <person name="Ivanova A."/>
            <person name="Kulichevskaya I.S."/>
            <person name="Suzina N.E."/>
            <person name="Philippov D.A."/>
            <person name="Rakitin A.L."/>
            <person name="Mardanov A.V."/>
            <person name="Ravin N.V."/>
        </authorList>
    </citation>
    <scope>NUCLEOTIDE SEQUENCE [LARGE SCALE GENOMIC DNA]</scope>
    <source>
        <strain evidence="2 3">M1803</strain>
    </source>
</reference>
<evidence type="ECO:0000313" key="2">
    <source>
        <dbReference type="EMBL" id="QOV89339.1"/>
    </source>
</evidence>
<organism evidence="2 3">
    <name type="scientific">Humisphaera borealis</name>
    <dbReference type="NCBI Taxonomy" id="2807512"/>
    <lineage>
        <taxon>Bacteria</taxon>
        <taxon>Pseudomonadati</taxon>
        <taxon>Planctomycetota</taxon>
        <taxon>Phycisphaerae</taxon>
        <taxon>Tepidisphaerales</taxon>
        <taxon>Tepidisphaeraceae</taxon>
        <taxon>Humisphaera</taxon>
    </lineage>
</organism>
<evidence type="ECO:0008006" key="4">
    <source>
        <dbReference type="Google" id="ProtNLM"/>
    </source>
</evidence>
<proteinExistence type="predicted"/>
<keyword evidence="3" id="KW-1185">Reference proteome</keyword>
<evidence type="ECO:0000256" key="1">
    <source>
        <dbReference type="SAM" id="SignalP"/>
    </source>
</evidence>
<accession>A0A7M2WVC5</accession>
<dbReference type="EMBL" id="CP063458">
    <property type="protein sequence ID" value="QOV89339.1"/>
    <property type="molecule type" value="Genomic_DNA"/>
</dbReference>
<dbReference type="Proteomes" id="UP000593765">
    <property type="component" value="Chromosome"/>
</dbReference>
<protein>
    <recommendedName>
        <fullName evidence="4">DUF1349 domain-containing protein</fullName>
    </recommendedName>
</protein>
<feature type="chain" id="PRO_5034907310" description="DUF1349 domain-containing protein" evidence="1">
    <location>
        <begin position="20"/>
        <end position="222"/>
    </location>
</feature>
<dbReference type="RefSeq" id="WP_206292371.1">
    <property type="nucleotide sequence ID" value="NZ_CP063458.1"/>
</dbReference>
<dbReference type="KEGG" id="hbs:IPV69_24550"/>
<feature type="signal peptide" evidence="1">
    <location>
        <begin position="1"/>
        <end position="19"/>
    </location>
</feature>
<keyword evidence="1" id="KW-0732">Signal</keyword>